<evidence type="ECO:0000313" key="5">
    <source>
        <dbReference type="Proteomes" id="UP000239237"/>
    </source>
</evidence>
<reference evidence="2 5" key="1">
    <citation type="submission" date="2018-02" db="EMBL/GenBank/DDBJ databases">
        <authorList>
            <person name="Rodrigo-Torres L."/>
            <person name="Arahal R. D."/>
            <person name="Lucena T."/>
        </authorList>
    </citation>
    <scope>NUCLEOTIDE SEQUENCE [LARGE SCALE GENOMIC DNA]</scope>
    <source>
        <strain evidence="2 5">CECT 8486</strain>
    </source>
</reference>
<dbReference type="CDD" id="cd00093">
    <property type="entry name" value="HTH_XRE"/>
    <property type="match status" value="1"/>
</dbReference>
<dbReference type="SUPFAM" id="SSF47413">
    <property type="entry name" value="lambda repressor-like DNA-binding domains"/>
    <property type="match status" value="1"/>
</dbReference>
<organism evidence="3 4">
    <name type="scientific">Leuconostoc suionicum</name>
    <dbReference type="NCBI Taxonomy" id="1511761"/>
    <lineage>
        <taxon>Bacteria</taxon>
        <taxon>Bacillati</taxon>
        <taxon>Bacillota</taxon>
        <taxon>Bacilli</taxon>
        <taxon>Lactobacillales</taxon>
        <taxon>Lactobacillaceae</taxon>
        <taxon>Leuconostoc</taxon>
    </lineage>
</organism>
<dbReference type="SMART" id="SM00530">
    <property type="entry name" value="HTH_XRE"/>
    <property type="match status" value="1"/>
</dbReference>
<keyword evidence="5" id="KW-1185">Reference proteome</keyword>
<evidence type="ECO:0000313" key="2">
    <source>
        <dbReference type="EMBL" id="SPD95108.1"/>
    </source>
</evidence>
<evidence type="ECO:0000313" key="3">
    <source>
        <dbReference type="EMBL" id="SPE09852.1"/>
    </source>
</evidence>
<dbReference type="Proteomes" id="UP000237923">
    <property type="component" value="Unassembled WGS sequence"/>
</dbReference>
<evidence type="ECO:0000259" key="1">
    <source>
        <dbReference type="PROSITE" id="PS50943"/>
    </source>
</evidence>
<evidence type="ECO:0000313" key="4">
    <source>
        <dbReference type="Proteomes" id="UP000237923"/>
    </source>
</evidence>
<sequence>METILDRTKKLAKEKGLSLSELEEKIGIAKTSIYSWKSNIPKGETIQKTADVLDTSTDYLLGRTDDPTPIDVYFRIDMKNVPEEKREDFKKELTMLRDFAFKRLQEEEKKLDDQEKDN</sequence>
<feature type="domain" description="HTH cro/C1-type" evidence="1">
    <location>
        <begin position="9"/>
        <end position="60"/>
    </location>
</feature>
<protein>
    <submittedName>
        <fullName evidence="3">HTH-type transcriptional regulator SinR</fullName>
    </submittedName>
</protein>
<dbReference type="Proteomes" id="UP000239237">
    <property type="component" value="Unassembled WGS sequence"/>
</dbReference>
<proteinExistence type="predicted"/>
<dbReference type="EMBL" id="OKQU01000006">
    <property type="protein sequence ID" value="SPE09852.1"/>
    <property type="molecule type" value="Genomic_DNA"/>
</dbReference>
<gene>
    <name evidence="3" type="primary">sinR</name>
    <name evidence="2" type="ORF">LES8486_02074</name>
    <name evidence="3" type="ORF">LES9216_02050</name>
</gene>
<dbReference type="Gene3D" id="1.10.260.40">
    <property type="entry name" value="lambda repressor-like DNA-binding domains"/>
    <property type="match status" value="1"/>
</dbReference>
<dbReference type="RefSeq" id="WP_002816168.1">
    <property type="nucleotide sequence ID" value="NZ_JADAXL010000021.1"/>
</dbReference>
<dbReference type="AlphaFoldDB" id="A0A2N9KGA5"/>
<name>A0A2N9KGA5_9LACO</name>
<dbReference type="InterPro" id="IPR010982">
    <property type="entry name" value="Lambda_DNA-bd_dom_sf"/>
</dbReference>
<reference evidence="3 4" key="2">
    <citation type="submission" date="2018-02" db="EMBL/GenBank/DDBJ databases">
        <authorList>
            <person name="Cohen D.B."/>
            <person name="Kent A.D."/>
        </authorList>
    </citation>
    <scope>NUCLEOTIDE SEQUENCE [LARGE SCALE GENOMIC DNA]</scope>
    <source>
        <strain evidence="3 4">CECT 9216</strain>
    </source>
</reference>
<dbReference type="GO" id="GO:0003677">
    <property type="term" value="F:DNA binding"/>
    <property type="evidence" value="ECO:0007669"/>
    <property type="project" value="InterPro"/>
</dbReference>
<dbReference type="InterPro" id="IPR001387">
    <property type="entry name" value="Cro/C1-type_HTH"/>
</dbReference>
<dbReference type="EMBL" id="OKQR01000007">
    <property type="protein sequence ID" value="SPD95108.1"/>
    <property type="molecule type" value="Genomic_DNA"/>
</dbReference>
<dbReference type="Pfam" id="PF01381">
    <property type="entry name" value="HTH_3"/>
    <property type="match status" value="1"/>
</dbReference>
<dbReference type="PROSITE" id="PS50943">
    <property type="entry name" value="HTH_CROC1"/>
    <property type="match status" value="1"/>
</dbReference>
<accession>A0A2N9KGA5</accession>